<keyword evidence="3" id="KW-1185">Reference proteome</keyword>
<dbReference type="InterPro" id="IPR004843">
    <property type="entry name" value="Calcineurin-like_PHP"/>
</dbReference>
<dbReference type="PANTHER" id="PTHR42850:SF4">
    <property type="entry name" value="ZINC-DEPENDENT ENDOPOLYPHOSPHATASE"/>
    <property type="match status" value="1"/>
</dbReference>
<dbReference type="SUPFAM" id="SSF56300">
    <property type="entry name" value="Metallo-dependent phosphatases"/>
    <property type="match status" value="1"/>
</dbReference>
<feature type="domain" description="Calcineurin-like phosphoesterase" evidence="1">
    <location>
        <begin position="25"/>
        <end position="217"/>
    </location>
</feature>
<protein>
    <submittedName>
        <fullName evidence="2">Serine/threonine protein phosphatase</fullName>
    </submittedName>
</protein>
<dbReference type="CDD" id="cd00144">
    <property type="entry name" value="MPP_PPP_family"/>
    <property type="match status" value="1"/>
</dbReference>
<dbReference type="EMBL" id="JABCRE010000002">
    <property type="protein sequence ID" value="NMW30701.1"/>
    <property type="molecule type" value="Genomic_DNA"/>
</dbReference>
<dbReference type="Proteomes" id="UP000561181">
    <property type="component" value="Unassembled WGS sequence"/>
</dbReference>
<accession>A0A848QB29</accession>
<proteinExistence type="predicted"/>
<dbReference type="Pfam" id="PF00149">
    <property type="entry name" value="Metallophos"/>
    <property type="match status" value="1"/>
</dbReference>
<dbReference type="InterPro" id="IPR029052">
    <property type="entry name" value="Metallo-depent_PP-like"/>
</dbReference>
<dbReference type="GO" id="GO:0110154">
    <property type="term" value="P:RNA decapping"/>
    <property type="evidence" value="ECO:0007669"/>
    <property type="project" value="TreeGrafter"/>
</dbReference>
<evidence type="ECO:0000313" key="2">
    <source>
        <dbReference type="EMBL" id="NMW30701.1"/>
    </source>
</evidence>
<comment type="caution">
    <text evidence="2">The sequence shown here is derived from an EMBL/GenBank/DDBJ whole genome shotgun (WGS) entry which is preliminary data.</text>
</comment>
<name>A0A848QB29_9SPHN</name>
<dbReference type="InterPro" id="IPR050126">
    <property type="entry name" value="Ap4A_hydrolase"/>
</dbReference>
<dbReference type="RefSeq" id="WP_170009583.1">
    <property type="nucleotide sequence ID" value="NZ_JABCRE010000002.1"/>
</dbReference>
<dbReference type="PANTHER" id="PTHR42850">
    <property type="entry name" value="METALLOPHOSPHOESTERASE"/>
    <property type="match status" value="1"/>
</dbReference>
<sequence>MFDPIRKAFGKRKKSQRPELPAGTRLYAIGDIHGRLDLFEALTDAIEQDVEQNAPAETTMILLGDLIDRGPDSAGVIRHAREWQPRCPKGCEVRYLMGNHEEMMIDAFKSVNIMRHFLKHGGRETILSYGVSEKQFNDATTAELQQMMKDLVPKADKAFIKSFEEMIILGDYLFVHAGINPEVPMDEQRKRDTRWIREPFLNSTRKHSHLVVHGHTIVENIVERPNRIGIDTGAYRFGILTALVLEGSEQRYIQAIEKKNGKIVIQKKDTAE</sequence>
<dbReference type="AlphaFoldDB" id="A0A848QB29"/>
<dbReference type="GO" id="GO:0005737">
    <property type="term" value="C:cytoplasm"/>
    <property type="evidence" value="ECO:0007669"/>
    <property type="project" value="TreeGrafter"/>
</dbReference>
<evidence type="ECO:0000259" key="1">
    <source>
        <dbReference type="Pfam" id="PF00149"/>
    </source>
</evidence>
<dbReference type="GO" id="GO:0016791">
    <property type="term" value="F:phosphatase activity"/>
    <property type="evidence" value="ECO:0007669"/>
    <property type="project" value="TreeGrafter"/>
</dbReference>
<organism evidence="2 3">
    <name type="scientific">Pontixanthobacter rizhaonensis</name>
    <dbReference type="NCBI Taxonomy" id="2730337"/>
    <lineage>
        <taxon>Bacteria</taxon>
        <taxon>Pseudomonadati</taxon>
        <taxon>Pseudomonadota</taxon>
        <taxon>Alphaproteobacteria</taxon>
        <taxon>Sphingomonadales</taxon>
        <taxon>Erythrobacteraceae</taxon>
        <taxon>Pontixanthobacter</taxon>
    </lineage>
</organism>
<gene>
    <name evidence="2" type="ORF">HKD42_01345</name>
</gene>
<dbReference type="Gene3D" id="3.60.21.10">
    <property type="match status" value="1"/>
</dbReference>
<evidence type="ECO:0000313" key="3">
    <source>
        <dbReference type="Proteomes" id="UP000561181"/>
    </source>
</evidence>
<reference evidence="2 3" key="1">
    <citation type="submission" date="2020-04" db="EMBL/GenBank/DDBJ databases">
        <authorList>
            <person name="Liu A."/>
        </authorList>
    </citation>
    <scope>NUCLEOTIDE SEQUENCE [LARGE SCALE GENOMIC DNA]</scope>
    <source>
        <strain evidence="2 3">RZ02</strain>
    </source>
</reference>
<dbReference type="GO" id="GO:0008803">
    <property type="term" value="F:bis(5'-nucleosyl)-tetraphosphatase (symmetrical) activity"/>
    <property type="evidence" value="ECO:0007669"/>
    <property type="project" value="TreeGrafter"/>
</dbReference>